<protein>
    <recommendedName>
        <fullName evidence="7">Major facilitator superfamily (MFS) profile domain-containing protein</fullName>
    </recommendedName>
</protein>
<evidence type="ECO:0000256" key="2">
    <source>
        <dbReference type="ARBA" id="ARBA00022448"/>
    </source>
</evidence>
<feature type="transmembrane region" description="Helical" evidence="6">
    <location>
        <begin position="410"/>
        <end position="431"/>
    </location>
</feature>
<reference evidence="8 9" key="1">
    <citation type="journal article" date="2024" name="bioRxiv">
        <title>Comparative genomics of Cryptococcus and Kwoniella reveals pathogenesis evolution and contrasting karyotype dynamics via intercentromeric recombination or chromosome fusion.</title>
        <authorList>
            <person name="Coelho M.A."/>
            <person name="David-Palma M."/>
            <person name="Shea T."/>
            <person name="Bowers K."/>
            <person name="McGinley-Smith S."/>
            <person name="Mohammad A.W."/>
            <person name="Gnirke A."/>
            <person name="Yurkov A.M."/>
            <person name="Nowrousian M."/>
            <person name="Sun S."/>
            <person name="Cuomo C.A."/>
            <person name="Heitman J."/>
        </authorList>
    </citation>
    <scope>NUCLEOTIDE SEQUENCE [LARGE SCALE GENOMIC DNA]</scope>
    <source>
        <strain evidence="8 9">CBS 13917</strain>
    </source>
</reference>
<dbReference type="InterPro" id="IPR036259">
    <property type="entry name" value="MFS_trans_sf"/>
</dbReference>
<feature type="transmembrane region" description="Helical" evidence="6">
    <location>
        <begin position="181"/>
        <end position="201"/>
    </location>
</feature>
<comment type="caution">
    <text evidence="8">The sequence shown here is derived from an EMBL/GenBank/DDBJ whole genome shotgun (WGS) entry which is preliminary data.</text>
</comment>
<evidence type="ECO:0000256" key="1">
    <source>
        <dbReference type="ARBA" id="ARBA00004141"/>
    </source>
</evidence>
<dbReference type="Pfam" id="PF07690">
    <property type="entry name" value="MFS_1"/>
    <property type="match status" value="1"/>
</dbReference>
<keyword evidence="9" id="KW-1185">Reference proteome</keyword>
<feature type="transmembrane region" description="Helical" evidence="6">
    <location>
        <begin position="503"/>
        <end position="524"/>
    </location>
</feature>
<sequence length="580" mass="64784">MSQSTFGFAFLCLKKYKSSLNASYTKDNNNTVISIAKAENQEIEQSPVWKNTDATMTSSLRAATAAKTMSEKSDSQSPSTIPDHRQALAEDILAMSPEEFAEADRKLVAKLDRNLVPWMTLLFTMSFLDRINIGTARLAGLNHDLGLTSLQYNTASMIFFVSYVAFEVPSNLVLKKFRPSRWIPLIMIVWSLFQIFMGFVTNYGQLLAMRFCLGVAESGLFPGISFFLTGWYKRREASKRISLFFAGAVLAGAFGGILGYALSRMNGVGGKAGWSWIFIIEGLLSFVVGVASIWMVHDWPDRAKFLTPLEREMVLMRLKEDVGIMQEGTFSWKVVRRALTDWKTPCFMLMYIGCAEPIYSQSLFSPTIIAALGRFTTAQSLLLSTPPYVLAFITTMATAYYSDKTGKRGFFMMFWSSMAIIGYLLFLVIPIRYPGGLYFAVFLTTCAIAPCIATTIVWSGNTFGNHYKKATSMGFIFSLGNSGGIISSQVYRTKDSPRFLTGQGTTFAFSCICLIASVVMYLGLRRENARRDKLYGPAPGVGQMADWEDEERKKSWGLDGMTREEIVELGDDHPAHRFIL</sequence>
<accession>A0AAW0YV10</accession>
<name>A0AAW0YV10_9TREE</name>
<evidence type="ECO:0000259" key="7">
    <source>
        <dbReference type="PROSITE" id="PS50850"/>
    </source>
</evidence>
<feature type="transmembrane region" description="Helical" evidence="6">
    <location>
        <begin position="207"/>
        <end position="229"/>
    </location>
</feature>
<evidence type="ECO:0000256" key="5">
    <source>
        <dbReference type="ARBA" id="ARBA00023136"/>
    </source>
</evidence>
<evidence type="ECO:0000256" key="3">
    <source>
        <dbReference type="ARBA" id="ARBA00022692"/>
    </source>
</evidence>
<feature type="transmembrane region" description="Helical" evidence="6">
    <location>
        <begin position="153"/>
        <end position="174"/>
    </location>
</feature>
<keyword evidence="5 6" id="KW-0472">Membrane</keyword>
<keyword evidence="3 6" id="KW-0812">Transmembrane</keyword>
<feature type="transmembrane region" description="Helical" evidence="6">
    <location>
        <begin position="274"/>
        <end position="296"/>
    </location>
</feature>
<dbReference type="GO" id="GO:0016020">
    <property type="term" value="C:membrane"/>
    <property type="evidence" value="ECO:0007669"/>
    <property type="project" value="UniProtKB-SubCell"/>
</dbReference>
<evidence type="ECO:0000256" key="6">
    <source>
        <dbReference type="SAM" id="Phobius"/>
    </source>
</evidence>
<dbReference type="SUPFAM" id="SSF103473">
    <property type="entry name" value="MFS general substrate transporter"/>
    <property type="match status" value="1"/>
</dbReference>
<feature type="transmembrane region" description="Helical" evidence="6">
    <location>
        <begin position="437"/>
        <end position="458"/>
    </location>
</feature>
<dbReference type="InterPro" id="IPR020846">
    <property type="entry name" value="MFS_dom"/>
</dbReference>
<keyword evidence="4 6" id="KW-1133">Transmembrane helix</keyword>
<dbReference type="FunFam" id="1.20.1250.20:FF:000013">
    <property type="entry name" value="MFS general substrate transporter"/>
    <property type="match status" value="1"/>
</dbReference>
<organism evidence="8 9">
    <name type="scientific">Kwoniella newhampshirensis</name>
    <dbReference type="NCBI Taxonomy" id="1651941"/>
    <lineage>
        <taxon>Eukaryota</taxon>
        <taxon>Fungi</taxon>
        <taxon>Dikarya</taxon>
        <taxon>Basidiomycota</taxon>
        <taxon>Agaricomycotina</taxon>
        <taxon>Tremellomycetes</taxon>
        <taxon>Tremellales</taxon>
        <taxon>Cryptococcaceae</taxon>
        <taxon>Kwoniella</taxon>
    </lineage>
</organism>
<feature type="domain" description="Major facilitator superfamily (MFS) profile" evidence="7">
    <location>
        <begin position="115"/>
        <end position="528"/>
    </location>
</feature>
<dbReference type="Gene3D" id="1.20.1250.20">
    <property type="entry name" value="MFS general substrate transporter like domains"/>
    <property type="match status" value="2"/>
</dbReference>
<keyword evidence="2" id="KW-0813">Transport</keyword>
<evidence type="ECO:0000313" key="8">
    <source>
        <dbReference type="EMBL" id="KAK8846619.1"/>
    </source>
</evidence>
<feature type="transmembrane region" description="Helical" evidence="6">
    <location>
        <begin position="241"/>
        <end position="262"/>
    </location>
</feature>
<dbReference type="GeneID" id="92182963"/>
<dbReference type="InterPro" id="IPR011701">
    <property type="entry name" value="MFS"/>
</dbReference>
<dbReference type="PROSITE" id="PS50850">
    <property type="entry name" value="MFS"/>
    <property type="match status" value="1"/>
</dbReference>
<dbReference type="FunFam" id="1.20.1250.20:FF:000034">
    <property type="entry name" value="MFS general substrate transporter"/>
    <property type="match status" value="1"/>
</dbReference>
<dbReference type="PANTHER" id="PTHR43791:SF19">
    <property type="entry name" value="TRANSPORTER, PUTATIVE (AFU_ORTHOLOGUE AFUA_1G01812)-RELATED"/>
    <property type="match status" value="1"/>
</dbReference>
<dbReference type="Proteomes" id="UP001388673">
    <property type="component" value="Unassembled WGS sequence"/>
</dbReference>
<evidence type="ECO:0000313" key="9">
    <source>
        <dbReference type="Proteomes" id="UP001388673"/>
    </source>
</evidence>
<dbReference type="AlphaFoldDB" id="A0AAW0YV10"/>
<dbReference type="EMBL" id="JBCAWK010000011">
    <property type="protein sequence ID" value="KAK8846619.1"/>
    <property type="molecule type" value="Genomic_DNA"/>
</dbReference>
<dbReference type="KEGG" id="kne:92182963"/>
<dbReference type="PANTHER" id="PTHR43791">
    <property type="entry name" value="PERMEASE-RELATED"/>
    <property type="match status" value="1"/>
</dbReference>
<comment type="subcellular location">
    <subcellularLocation>
        <location evidence="1">Membrane</location>
        <topology evidence="1">Multi-pass membrane protein</topology>
    </subcellularLocation>
</comment>
<gene>
    <name evidence="8" type="ORF">IAR55_005705</name>
</gene>
<dbReference type="RefSeq" id="XP_066800569.1">
    <property type="nucleotide sequence ID" value="XM_066948796.1"/>
</dbReference>
<proteinExistence type="predicted"/>
<dbReference type="GO" id="GO:0022857">
    <property type="term" value="F:transmembrane transporter activity"/>
    <property type="evidence" value="ECO:0007669"/>
    <property type="project" value="InterPro"/>
</dbReference>
<evidence type="ECO:0000256" key="4">
    <source>
        <dbReference type="ARBA" id="ARBA00022989"/>
    </source>
</evidence>